<protein>
    <submittedName>
        <fullName evidence="2">Uncharacterized protein</fullName>
    </submittedName>
</protein>
<sequence>MTSQTALESYNTIPFSFVNIYIFTYLCVKMLSKPSSIAYASLILASFIPSTISQPALDDDSVLERQYYPMPYTYPPAPVYHPPPVVYGPPMTPWNGAPPGSGRRVRPKNVQSKTGKRKPPAAKPPAPAKPAPAKPPPPPKPPAPAQPPAPAKPPPPAKPPNSGGRPARGRSPRPAKPPGGGRKPGHNGASPHRKGNGNTRPGVGGTPHDNLASPNPVVKSLGEVQLRLALEEILVQGHQAPVVRGSTLCQSSRKTAKKAGSTVKKLGSAFKKSSRAKNLLKKVAGTALKAVGKRKRDFVGDFDSNLLQRDYSDEEVYSREPGLDTESSLESREFGLEEPILLERSRDVYEPF</sequence>
<proteinExistence type="predicted"/>
<dbReference type="EMBL" id="AACS02000001">
    <property type="protein sequence ID" value="EAU93529.2"/>
    <property type="molecule type" value="Genomic_DNA"/>
</dbReference>
<dbReference type="InParanoid" id="A8MZV6"/>
<dbReference type="AlphaFoldDB" id="A8MZV6"/>
<dbReference type="VEuPathDB" id="FungiDB:CC1G_02759"/>
<dbReference type="GeneID" id="6004610"/>
<gene>
    <name evidence="2" type="ORF">CC1G_02759</name>
</gene>
<keyword evidence="3" id="KW-1185">Reference proteome</keyword>
<reference evidence="2 3" key="1">
    <citation type="journal article" date="2010" name="Proc. Natl. Acad. Sci. U.S.A.">
        <title>Insights into evolution of multicellular fungi from the assembled chromosomes of the mushroom Coprinopsis cinerea (Coprinus cinereus).</title>
        <authorList>
            <person name="Stajich J.E."/>
            <person name="Wilke S.K."/>
            <person name="Ahren D."/>
            <person name="Au C.H."/>
            <person name="Birren B.W."/>
            <person name="Borodovsky M."/>
            <person name="Burns C."/>
            <person name="Canback B."/>
            <person name="Casselton L.A."/>
            <person name="Cheng C.K."/>
            <person name="Deng J."/>
            <person name="Dietrich F.S."/>
            <person name="Fargo D.C."/>
            <person name="Farman M.L."/>
            <person name="Gathman A.C."/>
            <person name="Goldberg J."/>
            <person name="Guigo R."/>
            <person name="Hoegger P.J."/>
            <person name="Hooker J.B."/>
            <person name="Huggins A."/>
            <person name="James T.Y."/>
            <person name="Kamada T."/>
            <person name="Kilaru S."/>
            <person name="Kodira C."/>
            <person name="Kues U."/>
            <person name="Kupfer D."/>
            <person name="Kwan H.S."/>
            <person name="Lomsadze A."/>
            <person name="Li W."/>
            <person name="Lilly W.W."/>
            <person name="Ma L.J."/>
            <person name="Mackey A.J."/>
            <person name="Manning G."/>
            <person name="Martin F."/>
            <person name="Muraguchi H."/>
            <person name="Natvig D.O."/>
            <person name="Palmerini H."/>
            <person name="Ramesh M.A."/>
            <person name="Rehmeyer C.J."/>
            <person name="Roe B.A."/>
            <person name="Shenoy N."/>
            <person name="Stanke M."/>
            <person name="Ter-Hovhannisyan V."/>
            <person name="Tunlid A."/>
            <person name="Velagapudi R."/>
            <person name="Vision T.J."/>
            <person name="Zeng Q."/>
            <person name="Zolan M.E."/>
            <person name="Pukkila P.J."/>
        </authorList>
    </citation>
    <scope>NUCLEOTIDE SEQUENCE [LARGE SCALE GENOMIC DNA]</scope>
    <source>
        <strain evidence="3">Okayama-7 / 130 / ATCC MYA-4618 / FGSC 9003</strain>
    </source>
</reference>
<dbReference type="Proteomes" id="UP000001861">
    <property type="component" value="Unassembled WGS sequence"/>
</dbReference>
<dbReference type="KEGG" id="cci:CC1G_02759"/>
<evidence type="ECO:0000313" key="2">
    <source>
        <dbReference type="EMBL" id="EAU93529.2"/>
    </source>
</evidence>
<feature type="compositionally biased region" description="Pro residues" evidence="1">
    <location>
        <begin position="121"/>
        <end position="159"/>
    </location>
</feature>
<name>A8MZV6_COPC7</name>
<dbReference type="HOGENOM" id="CLU_787578_0_0_1"/>
<evidence type="ECO:0000313" key="3">
    <source>
        <dbReference type="Proteomes" id="UP000001861"/>
    </source>
</evidence>
<dbReference type="OMA" id="WEGIFSS"/>
<feature type="region of interest" description="Disordered" evidence="1">
    <location>
        <begin position="96"/>
        <end position="216"/>
    </location>
</feature>
<accession>A8MZV6</accession>
<dbReference type="RefSeq" id="XP_001828178.2">
    <property type="nucleotide sequence ID" value="XM_001828126.2"/>
</dbReference>
<evidence type="ECO:0000256" key="1">
    <source>
        <dbReference type="SAM" id="MobiDB-lite"/>
    </source>
</evidence>
<organism evidence="2 3">
    <name type="scientific">Coprinopsis cinerea (strain Okayama-7 / 130 / ATCC MYA-4618 / FGSC 9003)</name>
    <name type="common">Inky cap fungus</name>
    <name type="synonym">Hormographiella aspergillata</name>
    <dbReference type="NCBI Taxonomy" id="240176"/>
    <lineage>
        <taxon>Eukaryota</taxon>
        <taxon>Fungi</taxon>
        <taxon>Dikarya</taxon>
        <taxon>Basidiomycota</taxon>
        <taxon>Agaricomycotina</taxon>
        <taxon>Agaricomycetes</taxon>
        <taxon>Agaricomycetidae</taxon>
        <taxon>Agaricales</taxon>
        <taxon>Agaricineae</taxon>
        <taxon>Psathyrellaceae</taxon>
        <taxon>Coprinopsis</taxon>
    </lineage>
</organism>
<comment type="caution">
    <text evidence="2">The sequence shown here is derived from an EMBL/GenBank/DDBJ whole genome shotgun (WGS) entry which is preliminary data.</text>
</comment>